<keyword evidence="4 9" id="KW-1133">Transmembrane helix</keyword>
<dbReference type="Gene3D" id="1.10.357.140">
    <property type="entry name" value="UbiA prenyltransferase"/>
    <property type="match status" value="1"/>
</dbReference>
<feature type="transmembrane region" description="Helical" evidence="9">
    <location>
        <begin position="336"/>
        <end position="354"/>
    </location>
</feature>
<evidence type="ECO:0000256" key="6">
    <source>
        <dbReference type="ARBA" id="ARBA00023136"/>
    </source>
</evidence>
<feature type="region of interest" description="Disordered" evidence="8">
    <location>
        <begin position="92"/>
        <end position="130"/>
    </location>
</feature>
<keyword evidence="6 9" id="KW-0472">Membrane</keyword>
<dbReference type="CDD" id="cd13957">
    <property type="entry name" value="PT_UbiA_Cox10"/>
    <property type="match status" value="1"/>
</dbReference>
<evidence type="ECO:0000313" key="10">
    <source>
        <dbReference type="EMBL" id="KAK5578737.1"/>
    </source>
</evidence>
<evidence type="ECO:0000256" key="9">
    <source>
        <dbReference type="SAM" id="Phobius"/>
    </source>
</evidence>
<feature type="transmembrane region" description="Helical" evidence="9">
    <location>
        <begin position="140"/>
        <end position="159"/>
    </location>
</feature>
<dbReference type="GO" id="GO:0008495">
    <property type="term" value="F:protoheme IX farnesyltransferase activity"/>
    <property type="evidence" value="ECO:0007669"/>
    <property type="project" value="InterPro"/>
</dbReference>
<dbReference type="AlphaFoldDB" id="A0AAN7YWK6"/>
<evidence type="ECO:0000256" key="8">
    <source>
        <dbReference type="SAM" id="MobiDB-lite"/>
    </source>
</evidence>
<organism evidence="10 11">
    <name type="scientific">Dictyostelium firmibasis</name>
    <dbReference type="NCBI Taxonomy" id="79012"/>
    <lineage>
        <taxon>Eukaryota</taxon>
        <taxon>Amoebozoa</taxon>
        <taxon>Evosea</taxon>
        <taxon>Eumycetozoa</taxon>
        <taxon>Dictyostelia</taxon>
        <taxon>Dictyosteliales</taxon>
        <taxon>Dictyosteliaceae</taxon>
        <taxon>Dictyostelium</taxon>
    </lineage>
</organism>
<comment type="subcellular location">
    <subcellularLocation>
        <location evidence="1">Membrane</location>
        <topology evidence="1">Multi-pass membrane protein</topology>
    </subcellularLocation>
</comment>
<comment type="caution">
    <text evidence="10">The sequence shown here is derived from an EMBL/GenBank/DDBJ whole genome shotgun (WGS) entry which is preliminary data.</text>
</comment>
<proteinExistence type="predicted"/>
<name>A0AAN7YWK6_9MYCE</name>
<keyword evidence="5" id="KW-0350">Heme biosynthesis</keyword>
<evidence type="ECO:0000256" key="3">
    <source>
        <dbReference type="ARBA" id="ARBA00022692"/>
    </source>
</evidence>
<gene>
    <name evidence="10" type="ORF">RB653_008410</name>
</gene>
<feature type="transmembrane region" description="Helical" evidence="9">
    <location>
        <begin position="292"/>
        <end position="315"/>
    </location>
</feature>
<dbReference type="GO" id="GO:0016020">
    <property type="term" value="C:membrane"/>
    <property type="evidence" value="ECO:0007669"/>
    <property type="project" value="UniProtKB-SubCell"/>
</dbReference>
<keyword evidence="11" id="KW-1185">Reference proteome</keyword>
<accession>A0AAN7YWK6</accession>
<evidence type="ECO:0000256" key="7">
    <source>
        <dbReference type="ARBA" id="ARBA00030253"/>
    </source>
</evidence>
<dbReference type="InterPro" id="IPR044878">
    <property type="entry name" value="UbiA_sf"/>
</dbReference>
<evidence type="ECO:0000256" key="1">
    <source>
        <dbReference type="ARBA" id="ARBA00004141"/>
    </source>
</evidence>
<feature type="transmembrane region" description="Helical" evidence="9">
    <location>
        <begin position="360"/>
        <end position="383"/>
    </location>
</feature>
<sequence>MLSKIIKNISKSGVTSAIKSKNGGCLYFQNYYMKSSSSITRLNSGSNNNHTNIILNNKILNKQQNDNKIIYNNIFEEKNQYLKRIYSTTSTHTSNTTATDINSTTVNDNNEKNSTEQNQSTTTKQPQKPKGFLRGPYMTLIKLPITVYVTLTAIAGYVAACPIGAFDWVVLSQVSIGTFLASCSANIHNQDMEVQHDRKMPRTKDRPLVVGTINRGKAWAGSMALLTLGFGTMAITPSLFIPGTLAACNVLLYCWYTDLKRVTPLNTWIGAFVGAIPPLIGSVAATGQFESIGMLLATFMYIWQIPHFLALSQVLREQYRGAGYKMLSVTHEKQTVDRVSLAHALFGIPLPFLFDHFFNFNVHPITLTCMALSSASLALPFITKISPKRLYIISLISLPITLFLSCFLRQPYAYYDDDEEDEKKDENNKIKEIEK</sequence>
<dbReference type="FunFam" id="1.10.357.140:FF:000031">
    <property type="entry name" value="Probable protoheme IX farnesyltransferase, mitochondrial"/>
    <property type="match status" value="1"/>
</dbReference>
<keyword evidence="2" id="KW-0808">Transferase</keyword>
<dbReference type="GO" id="GO:0005739">
    <property type="term" value="C:mitochondrion"/>
    <property type="evidence" value="ECO:0007669"/>
    <property type="project" value="TreeGrafter"/>
</dbReference>
<reference evidence="10 11" key="1">
    <citation type="submission" date="2023-11" db="EMBL/GenBank/DDBJ databases">
        <title>Dfirmibasis_genome.</title>
        <authorList>
            <person name="Edelbroek B."/>
            <person name="Kjellin J."/>
            <person name="Jerlstrom-Hultqvist J."/>
            <person name="Soderbom F."/>
        </authorList>
    </citation>
    <scope>NUCLEOTIDE SEQUENCE [LARGE SCALE GENOMIC DNA]</scope>
    <source>
        <strain evidence="10 11">TNS-C-14</strain>
    </source>
</reference>
<evidence type="ECO:0000256" key="4">
    <source>
        <dbReference type="ARBA" id="ARBA00022989"/>
    </source>
</evidence>
<feature type="transmembrane region" description="Helical" evidence="9">
    <location>
        <begin position="234"/>
        <end position="256"/>
    </location>
</feature>
<evidence type="ECO:0000256" key="2">
    <source>
        <dbReference type="ARBA" id="ARBA00022679"/>
    </source>
</evidence>
<keyword evidence="3 9" id="KW-0812">Transmembrane</keyword>
<dbReference type="PANTHER" id="PTHR43448">
    <property type="entry name" value="PROTOHEME IX FARNESYLTRANSFERASE, MITOCHONDRIAL"/>
    <property type="match status" value="1"/>
</dbReference>
<feature type="compositionally biased region" description="Polar residues" evidence="8">
    <location>
        <begin position="115"/>
        <end position="126"/>
    </location>
</feature>
<dbReference type="EMBL" id="JAVFKY010000003">
    <property type="protein sequence ID" value="KAK5578737.1"/>
    <property type="molecule type" value="Genomic_DNA"/>
</dbReference>
<dbReference type="Pfam" id="PF01040">
    <property type="entry name" value="UbiA"/>
    <property type="match status" value="1"/>
</dbReference>
<dbReference type="PANTHER" id="PTHR43448:SF2">
    <property type="entry name" value="PROTOHEME IX FARNESYLTRANSFERASE, MITOCHONDRIAL"/>
    <property type="match status" value="1"/>
</dbReference>
<dbReference type="GO" id="GO:0006784">
    <property type="term" value="P:heme A biosynthetic process"/>
    <property type="evidence" value="ECO:0007669"/>
    <property type="project" value="TreeGrafter"/>
</dbReference>
<dbReference type="Proteomes" id="UP001344447">
    <property type="component" value="Unassembled WGS sequence"/>
</dbReference>
<dbReference type="InterPro" id="IPR000537">
    <property type="entry name" value="UbiA_prenyltransferase"/>
</dbReference>
<evidence type="ECO:0000256" key="5">
    <source>
        <dbReference type="ARBA" id="ARBA00023133"/>
    </source>
</evidence>
<feature type="transmembrane region" description="Helical" evidence="9">
    <location>
        <begin position="390"/>
        <end position="410"/>
    </location>
</feature>
<protein>
    <recommendedName>
        <fullName evidence="7">Heme O synthase</fullName>
    </recommendedName>
</protein>
<feature type="transmembrane region" description="Helical" evidence="9">
    <location>
        <begin position="268"/>
        <end position="286"/>
    </location>
</feature>
<evidence type="ECO:0000313" key="11">
    <source>
        <dbReference type="Proteomes" id="UP001344447"/>
    </source>
</evidence>
<dbReference type="InterPro" id="IPR006369">
    <property type="entry name" value="Protohaem_IX_farnesylTrfase"/>
</dbReference>